<dbReference type="HAMAP" id="MF_00649">
    <property type="entry name" value="DNA_gyrase_inhibitor_YacG"/>
    <property type="match status" value="1"/>
</dbReference>
<dbReference type="AlphaFoldDB" id="A0A6H1WUJ4"/>
<dbReference type="Gene3D" id="3.30.50.10">
    <property type="entry name" value="Erythroid Transcription Factor GATA-1, subunit A"/>
    <property type="match status" value="1"/>
</dbReference>
<protein>
    <submittedName>
        <fullName evidence="3">DNA gyrase inhibitor YacG</fullName>
    </submittedName>
</protein>
<evidence type="ECO:0000256" key="2">
    <source>
        <dbReference type="ARBA" id="ARBA00022833"/>
    </source>
</evidence>
<dbReference type="EMBL" id="CP042909">
    <property type="protein sequence ID" value="QJA06776.1"/>
    <property type="molecule type" value="Genomic_DNA"/>
</dbReference>
<gene>
    <name evidence="3" type="ORF">FVE67_08230</name>
</gene>
<evidence type="ECO:0000313" key="4">
    <source>
        <dbReference type="Proteomes" id="UP000501253"/>
    </source>
</evidence>
<dbReference type="InterPro" id="IPR013088">
    <property type="entry name" value="Znf_NHR/GATA"/>
</dbReference>
<evidence type="ECO:0000256" key="1">
    <source>
        <dbReference type="ARBA" id="ARBA00022723"/>
    </source>
</evidence>
<sequence>MAGKLIRCPVCGKRVSWEGNPYRPFCSARCKLVDLDHWLSEDYRISMPREVLEEEPEEVEDEKL</sequence>
<dbReference type="PANTHER" id="PTHR36150">
    <property type="entry name" value="DNA GYRASE INHIBITOR YACG"/>
    <property type="match status" value="1"/>
</dbReference>
<dbReference type="PANTHER" id="PTHR36150:SF1">
    <property type="entry name" value="DNA GYRASE INHIBITOR YACG"/>
    <property type="match status" value="1"/>
</dbReference>
<organism evidence="3 4">
    <name type="scientific">Thermosulfurimonas marina</name>
    <dbReference type="NCBI Taxonomy" id="2047767"/>
    <lineage>
        <taxon>Bacteria</taxon>
        <taxon>Pseudomonadati</taxon>
        <taxon>Thermodesulfobacteriota</taxon>
        <taxon>Thermodesulfobacteria</taxon>
        <taxon>Thermodesulfobacteriales</taxon>
        <taxon>Thermodesulfobacteriaceae</taxon>
        <taxon>Thermosulfurimonas</taxon>
    </lineage>
</organism>
<keyword evidence="4" id="KW-1185">Reference proteome</keyword>
<dbReference type="RefSeq" id="WP_168720127.1">
    <property type="nucleotide sequence ID" value="NZ_CP042909.1"/>
</dbReference>
<dbReference type="GO" id="GO:0006355">
    <property type="term" value="P:regulation of DNA-templated transcription"/>
    <property type="evidence" value="ECO:0007669"/>
    <property type="project" value="InterPro"/>
</dbReference>
<accession>A0A6H1WUJ4</accession>
<dbReference type="SUPFAM" id="SSF57716">
    <property type="entry name" value="Glucocorticoid receptor-like (DNA-binding domain)"/>
    <property type="match status" value="1"/>
</dbReference>
<keyword evidence="1" id="KW-0479">Metal-binding</keyword>
<name>A0A6H1WUJ4_9BACT</name>
<dbReference type="Pfam" id="PF03884">
    <property type="entry name" value="YacG"/>
    <property type="match status" value="1"/>
</dbReference>
<dbReference type="GO" id="GO:0008270">
    <property type="term" value="F:zinc ion binding"/>
    <property type="evidence" value="ECO:0007669"/>
    <property type="project" value="InterPro"/>
</dbReference>
<dbReference type="Proteomes" id="UP000501253">
    <property type="component" value="Chromosome"/>
</dbReference>
<dbReference type="KEGG" id="tmai:FVE67_08230"/>
<dbReference type="InterPro" id="IPR005584">
    <property type="entry name" value="DNA_gyrase_inhibitor_YacG"/>
</dbReference>
<evidence type="ECO:0000313" key="3">
    <source>
        <dbReference type="EMBL" id="QJA06776.1"/>
    </source>
</evidence>
<reference evidence="3 4" key="1">
    <citation type="submission" date="2019-08" db="EMBL/GenBank/DDBJ databases">
        <title>Complete genome sequence of Thermosulfurimonas marina SU872T, an anaerobic thermophilic chemolithoautotrophic bacterium isolated from a shallow marine hydrothermal vent.</title>
        <authorList>
            <person name="Allioux M."/>
            <person name="Jebbar M."/>
            <person name="Slobodkina G."/>
            <person name="Slobodkin A."/>
            <person name="Moalic Y."/>
            <person name="Frolova A."/>
            <person name="Shao Z."/>
            <person name="Alain K."/>
        </authorList>
    </citation>
    <scope>NUCLEOTIDE SEQUENCE [LARGE SCALE GENOMIC DNA]</scope>
    <source>
        <strain evidence="3 4">SU872</strain>
    </source>
</reference>
<proteinExistence type="inferred from homology"/>
<keyword evidence="2" id="KW-0862">Zinc</keyword>